<name>A0A089WP25_9PSED</name>
<evidence type="ECO:0000313" key="2">
    <source>
        <dbReference type="EMBL" id="AIR90326.1"/>
    </source>
</evidence>
<reference evidence="2 3" key="1">
    <citation type="submission" date="2014-09" db="EMBL/GenBank/DDBJ databases">
        <authorList>
            <person name="Chan K.-G."/>
        </authorList>
    </citation>
    <scope>NUCLEOTIDE SEQUENCE [LARGE SCALE GENOMIC DNA]</scope>
    <source>
        <strain evidence="2 3">ND07</strain>
    </source>
</reference>
<keyword evidence="3" id="KW-1185">Reference proteome</keyword>
<proteinExistence type="predicted"/>
<protein>
    <recommendedName>
        <fullName evidence="4">Lipoprotein</fullName>
    </recommendedName>
</protein>
<evidence type="ECO:0000256" key="1">
    <source>
        <dbReference type="SAM" id="SignalP"/>
    </source>
</evidence>
<dbReference type="KEGG" id="psw:LK03_13930"/>
<dbReference type="Proteomes" id="UP000029493">
    <property type="component" value="Chromosome"/>
</dbReference>
<dbReference type="PROSITE" id="PS51257">
    <property type="entry name" value="PROKAR_LIPOPROTEIN"/>
    <property type="match status" value="1"/>
</dbReference>
<dbReference type="RefSeq" id="WP_028693919.1">
    <property type="nucleotide sequence ID" value="NZ_CP009455.1"/>
</dbReference>
<keyword evidence="1" id="KW-0732">Signal</keyword>
<organism evidence="2 3">
    <name type="scientific">Pseudomonas cremoricolorata</name>
    <dbReference type="NCBI Taxonomy" id="157783"/>
    <lineage>
        <taxon>Bacteria</taxon>
        <taxon>Pseudomonadati</taxon>
        <taxon>Pseudomonadota</taxon>
        <taxon>Gammaproteobacteria</taxon>
        <taxon>Pseudomonadales</taxon>
        <taxon>Pseudomonadaceae</taxon>
        <taxon>Pseudomonas</taxon>
    </lineage>
</organism>
<dbReference type="EMBL" id="CP009455">
    <property type="protein sequence ID" value="AIR90326.1"/>
    <property type="molecule type" value="Genomic_DNA"/>
</dbReference>
<accession>A0A089WP25</accession>
<dbReference type="AlphaFoldDB" id="A0A089WP25"/>
<feature type="chain" id="PRO_5001851067" description="Lipoprotein" evidence="1">
    <location>
        <begin position="18"/>
        <end position="109"/>
    </location>
</feature>
<evidence type="ECO:0008006" key="4">
    <source>
        <dbReference type="Google" id="ProtNLM"/>
    </source>
</evidence>
<evidence type="ECO:0000313" key="3">
    <source>
        <dbReference type="Proteomes" id="UP000029493"/>
    </source>
</evidence>
<sequence length="109" mass="12156">MRTLKLALAALPFFVLAGCGNDALDGTYEQTTKVMGFESPKQTWEFSKDYITVNGSKLKVDEWERKDDIVTARNKDGQALINVRVLDGGKRLETVGGNEMAKNIFVRVD</sequence>
<dbReference type="OrthoDB" id="6884812at2"/>
<feature type="signal peptide" evidence="1">
    <location>
        <begin position="1"/>
        <end position="17"/>
    </location>
</feature>
<gene>
    <name evidence="2" type="ORF">LK03_13930</name>
</gene>